<comment type="caution">
    <text evidence="2">The sequence shown here is derived from an EMBL/GenBank/DDBJ whole genome shotgun (WGS) entry which is preliminary data.</text>
</comment>
<accession>A0A9Q1GFA5</accession>
<proteinExistence type="predicted"/>
<dbReference type="AlphaFoldDB" id="A0A9Q1GFA5"/>
<evidence type="ECO:0000313" key="3">
    <source>
        <dbReference type="Proteomes" id="UP001152622"/>
    </source>
</evidence>
<dbReference type="EMBL" id="JAINUF010000001">
    <property type="protein sequence ID" value="KAJ8383104.1"/>
    <property type="molecule type" value="Genomic_DNA"/>
</dbReference>
<reference evidence="2" key="1">
    <citation type="journal article" date="2023" name="Science">
        <title>Genome structures resolve the early diversification of teleost fishes.</title>
        <authorList>
            <person name="Parey E."/>
            <person name="Louis A."/>
            <person name="Montfort J."/>
            <person name="Bouchez O."/>
            <person name="Roques C."/>
            <person name="Iampietro C."/>
            <person name="Lluch J."/>
            <person name="Castinel A."/>
            <person name="Donnadieu C."/>
            <person name="Desvignes T."/>
            <person name="Floi Bucao C."/>
            <person name="Jouanno E."/>
            <person name="Wen M."/>
            <person name="Mejri S."/>
            <person name="Dirks R."/>
            <person name="Jansen H."/>
            <person name="Henkel C."/>
            <person name="Chen W.J."/>
            <person name="Zahm M."/>
            <person name="Cabau C."/>
            <person name="Klopp C."/>
            <person name="Thompson A.W."/>
            <person name="Robinson-Rechavi M."/>
            <person name="Braasch I."/>
            <person name="Lecointre G."/>
            <person name="Bobe J."/>
            <person name="Postlethwait J.H."/>
            <person name="Berthelot C."/>
            <person name="Roest Crollius H."/>
            <person name="Guiguen Y."/>
        </authorList>
    </citation>
    <scope>NUCLEOTIDE SEQUENCE</scope>
    <source>
        <strain evidence="2">WJC10195</strain>
    </source>
</reference>
<name>A0A9Q1GFA5_SYNKA</name>
<sequence>MPHIGYDQGTATKTLFVCWVITSRAVECLHGLQGLPRPSRLQFLPLSTFLRRAARNECLPPKLDCCTVAARIQNWAGCTVTVKNESTWAQQQRRAKYRPREAHRRFSGGFQINSSRGLFQKSVPELRRSRPKKRVLTHKPKKESRKGIEEG</sequence>
<dbReference type="Proteomes" id="UP001152622">
    <property type="component" value="Chromosome 1"/>
</dbReference>
<feature type="region of interest" description="Disordered" evidence="1">
    <location>
        <begin position="117"/>
        <end position="151"/>
    </location>
</feature>
<evidence type="ECO:0000313" key="2">
    <source>
        <dbReference type="EMBL" id="KAJ8383104.1"/>
    </source>
</evidence>
<keyword evidence="3" id="KW-1185">Reference proteome</keyword>
<feature type="compositionally biased region" description="Basic residues" evidence="1">
    <location>
        <begin position="129"/>
        <end position="144"/>
    </location>
</feature>
<protein>
    <submittedName>
        <fullName evidence="2">Uncharacterized protein</fullName>
    </submittedName>
</protein>
<gene>
    <name evidence="2" type="ORF">SKAU_G00038820</name>
</gene>
<evidence type="ECO:0000256" key="1">
    <source>
        <dbReference type="SAM" id="MobiDB-lite"/>
    </source>
</evidence>
<organism evidence="2 3">
    <name type="scientific">Synaphobranchus kaupii</name>
    <name type="common">Kaup's arrowtooth eel</name>
    <dbReference type="NCBI Taxonomy" id="118154"/>
    <lineage>
        <taxon>Eukaryota</taxon>
        <taxon>Metazoa</taxon>
        <taxon>Chordata</taxon>
        <taxon>Craniata</taxon>
        <taxon>Vertebrata</taxon>
        <taxon>Euteleostomi</taxon>
        <taxon>Actinopterygii</taxon>
        <taxon>Neopterygii</taxon>
        <taxon>Teleostei</taxon>
        <taxon>Anguilliformes</taxon>
        <taxon>Synaphobranchidae</taxon>
        <taxon>Synaphobranchus</taxon>
    </lineage>
</organism>